<keyword evidence="3" id="KW-1185">Reference proteome</keyword>
<dbReference type="EMBL" id="LCWF01000001">
    <property type="protein sequence ID" value="KKY29227.1"/>
    <property type="molecule type" value="Genomic_DNA"/>
</dbReference>
<feature type="compositionally biased region" description="Polar residues" evidence="1">
    <location>
        <begin position="361"/>
        <end position="378"/>
    </location>
</feature>
<dbReference type="AlphaFoldDB" id="A0A0G2F368"/>
<feature type="region of interest" description="Disordered" evidence="1">
    <location>
        <begin position="495"/>
        <end position="615"/>
    </location>
</feature>
<feature type="compositionally biased region" description="Pro residues" evidence="1">
    <location>
        <begin position="592"/>
        <end position="605"/>
    </location>
</feature>
<gene>
    <name evidence="2" type="ORF">UCRPC4_g00017</name>
</gene>
<evidence type="ECO:0000313" key="3">
    <source>
        <dbReference type="Proteomes" id="UP000053317"/>
    </source>
</evidence>
<feature type="compositionally biased region" description="Low complexity" evidence="1">
    <location>
        <begin position="290"/>
        <end position="303"/>
    </location>
</feature>
<feature type="compositionally biased region" description="Basic and acidic residues" evidence="1">
    <location>
        <begin position="50"/>
        <end position="82"/>
    </location>
</feature>
<sequence>MDLVPRRRDDSVSSVEEIQRDFAPPDGGYVRRKTTVREGVRPARRARSAGRYDDSFYDDRRSEYSGRRRRDKRDYRSRRYDDYSDESSVSRSPPRRRDSMAEKALAALGLGGAAGAIAGHRSRSRSRGPRSYAGSRATSRGRRARSRYSSSRSRSRSRGDVNAKVMQAVKAALAAGAAEAVRARKEPGGWSGDKGKRIITAAIGAAGVDGLIDRDPDKHSKRHIVESALAGLATNRIVNGPRSRSRGPGRGRSTERSQSRGGIKDLAAGGILAAAGKQVFDRVRSKSRGRTNSVSSYSSYDSRSPPRREKKRSKSITDMARKSMAALGIGDAAKEEKRRSRRGSYSSDEDDYPRDVGQPHSMASTSRPSGVLSPTSSRWDTEPRHFGDPNTDSDSDLGSSTDEERKHKKSRNRQMLSAGLATVATIHAAHNLHQSMLARDERHRLVKEGEMSKQEAGKEKTKARLQDLAAVGIAALGIKGAMTEWKDVKDQREEYREEKEKSERHRQKRAARREKLRQMQEQGLLPPGYAGGNAYSNSSFATSAPNLQTPNHSVYNPYIPPQYQSRGPNGGNIIYQDGNPYAASGGLNPSPGQHPGPPAPTPPHQQPLRQQRTGQ</sequence>
<protein>
    <recommendedName>
        <fullName evidence="4">DUF3824 domain-containing protein</fullName>
    </recommendedName>
</protein>
<reference evidence="2 3" key="2">
    <citation type="submission" date="2015-05" db="EMBL/GenBank/DDBJ databases">
        <authorList>
            <person name="Morales-Cruz A."/>
            <person name="Amrine K.C."/>
            <person name="Cantu D."/>
        </authorList>
    </citation>
    <scope>NUCLEOTIDE SEQUENCE [LARGE SCALE GENOMIC DNA]</scope>
    <source>
        <strain evidence="2">UCRPC4</strain>
    </source>
</reference>
<accession>A0A0G2F368</accession>
<proteinExistence type="predicted"/>
<comment type="caution">
    <text evidence="2">The sequence shown here is derived from an EMBL/GenBank/DDBJ whole genome shotgun (WGS) entry which is preliminary data.</text>
</comment>
<feature type="region of interest" description="Disordered" evidence="1">
    <location>
        <begin position="282"/>
        <end position="414"/>
    </location>
</feature>
<feature type="compositionally biased region" description="Basic and acidic residues" evidence="1">
    <location>
        <begin position="1"/>
        <end position="11"/>
    </location>
</feature>
<name>A0A0G2F368_PHACM</name>
<evidence type="ECO:0008006" key="4">
    <source>
        <dbReference type="Google" id="ProtNLM"/>
    </source>
</evidence>
<feature type="region of interest" description="Disordered" evidence="1">
    <location>
        <begin position="1"/>
        <end position="100"/>
    </location>
</feature>
<feature type="region of interest" description="Disordered" evidence="1">
    <location>
        <begin position="235"/>
        <end position="264"/>
    </location>
</feature>
<organism evidence="2 3">
    <name type="scientific">Phaeomoniella chlamydospora</name>
    <name type="common">Phaeoacremonium chlamydosporum</name>
    <dbReference type="NCBI Taxonomy" id="158046"/>
    <lineage>
        <taxon>Eukaryota</taxon>
        <taxon>Fungi</taxon>
        <taxon>Dikarya</taxon>
        <taxon>Ascomycota</taxon>
        <taxon>Pezizomycotina</taxon>
        <taxon>Eurotiomycetes</taxon>
        <taxon>Chaetothyriomycetidae</taxon>
        <taxon>Phaeomoniellales</taxon>
        <taxon>Phaeomoniellaceae</taxon>
        <taxon>Phaeomoniella</taxon>
    </lineage>
</organism>
<dbReference type="Proteomes" id="UP000053317">
    <property type="component" value="Unassembled WGS sequence"/>
</dbReference>
<evidence type="ECO:0000256" key="1">
    <source>
        <dbReference type="SAM" id="MobiDB-lite"/>
    </source>
</evidence>
<reference evidence="2 3" key="1">
    <citation type="submission" date="2015-05" db="EMBL/GenBank/DDBJ databases">
        <title>Distinctive expansion of gene families associated with plant cell wall degradation and secondary metabolism in the genomes of grapevine trunk pathogens.</title>
        <authorList>
            <person name="Lawrence D.P."/>
            <person name="Travadon R."/>
            <person name="Rolshausen P.E."/>
            <person name="Baumgartner K."/>
        </authorList>
    </citation>
    <scope>NUCLEOTIDE SEQUENCE [LARGE SCALE GENOMIC DNA]</scope>
    <source>
        <strain evidence="2">UCRPC4</strain>
    </source>
</reference>
<feature type="region of interest" description="Disordered" evidence="1">
    <location>
        <begin position="116"/>
        <end position="163"/>
    </location>
</feature>
<evidence type="ECO:0000313" key="2">
    <source>
        <dbReference type="EMBL" id="KKY29227.1"/>
    </source>
</evidence>
<feature type="compositionally biased region" description="Polar residues" evidence="1">
    <location>
        <begin position="534"/>
        <end position="554"/>
    </location>
</feature>
<dbReference type="OrthoDB" id="5407645at2759"/>
<feature type="compositionally biased region" description="Basic residues" evidence="1">
    <location>
        <begin position="504"/>
        <end position="515"/>
    </location>
</feature>
<feature type="compositionally biased region" description="Low complexity" evidence="1">
    <location>
        <begin position="129"/>
        <end position="138"/>
    </location>
</feature>